<comment type="similarity">
    <text evidence="1 2">Belongs to the glycosyl hydrolase 31 family.</text>
</comment>
<dbReference type="Proteomes" id="UP000075025">
    <property type="component" value="Unassembled WGS sequence"/>
</dbReference>
<dbReference type="Pfam" id="PF01055">
    <property type="entry name" value="Glyco_hydro_31_2nd"/>
    <property type="match status" value="1"/>
</dbReference>
<dbReference type="GO" id="GO:0004553">
    <property type="term" value="F:hydrolase activity, hydrolyzing O-glycosyl compounds"/>
    <property type="evidence" value="ECO:0007669"/>
    <property type="project" value="InterPro"/>
</dbReference>
<dbReference type="OrthoDB" id="176168at2"/>
<dbReference type="CDD" id="cd14752">
    <property type="entry name" value="GH31_N"/>
    <property type="match status" value="1"/>
</dbReference>
<dbReference type="SUPFAM" id="SSF51445">
    <property type="entry name" value="(Trans)glycosidases"/>
    <property type="match status" value="1"/>
</dbReference>
<feature type="domain" description="Glycoside hydrolase family 31 N-terminal" evidence="4">
    <location>
        <begin position="31"/>
        <end position="193"/>
    </location>
</feature>
<name>A0A147EU62_MICTE</name>
<dbReference type="EMBL" id="LDRT01000120">
    <property type="protein sequence ID" value="KTR90781.1"/>
    <property type="molecule type" value="Genomic_DNA"/>
</dbReference>
<dbReference type="RefSeq" id="WP_058624817.1">
    <property type="nucleotide sequence ID" value="NZ_LDRT01000120.1"/>
</dbReference>
<dbReference type="InterPro" id="IPR051816">
    <property type="entry name" value="Glycosyl_Hydrolase_31"/>
</dbReference>
<dbReference type="PATRIC" id="fig|2033.6.peg.502"/>
<dbReference type="SUPFAM" id="SSF74650">
    <property type="entry name" value="Galactose mutarotase-like"/>
    <property type="match status" value="1"/>
</dbReference>
<accession>A0A147EU62</accession>
<dbReference type="InterPro" id="IPR013780">
    <property type="entry name" value="Glyco_hydro_b"/>
</dbReference>
<evidence type="ECO:0000259" key="3">
    <source>
        <dbReference type="Pfam" id="PF01055"/>
    </source>
</evidence>
<organism evidence="6 7">
    <name type="scientific">Microbacterium testaceum</name>
    <name type="common">Aureobacterium testaceum</name>
    <name type="synonym">Brevibacterium testaceum</name>
    <dbReference type="NCBI Taxonomy" id="2033"/>
    <lineage>
        <taxon>Bacteria</taxon>
        <taxon>Bacillati</taxon>
        <taxon>Actinomycetota</taxon>
        <taxon>Actinomycetes</taxon>
        <taxon>Micrococcales</taxon>
        <taxon>Microbacteriaceae</taxon>
        <taxon>Microbacterium</taxon>
    </lineage>
</organism>
<gene>
    <name evidence="6" type="ORF">NS220_14990</name>
</gene>
<dbReference type="GO" id="GO:0005975">
    <property type="term" value="P:carbohydrate metabolic process"/>
    <property type="evidence" value="ECO:0007669"/>
    <property type="project" value="InterPro"/>
</dbReference>
<keyword evidence="2" id="KW-0326">Glycosidase</keyword>
<dbReference type="InterPro" id="IPR011013">
    <property type="entry name" value="Gal_mutarotase_sf_dom"/>
</dbReference>
<comment type="caution">
    <text evidence="6">The sequence shown here is derived from an EMBL/GenBank/DDBJ whole genome shotgun (WGS) entry which is preliminary data.</text>
</comment>
<dbReference type="Pfam" id="PF21365">
    <property type="entry name" value="Glyco_hydro_31_3rd"/>
    <property type="match status" value="1"/>
</dbReference>
<evidence type="ECO:0000313" key="7">
    <source>
        <dbReference type="Proteomes" id="UP000075025"/>
    </source>
</evidence>
<evidence type="ECO:0000313" key="6">
    <source>
        <dbReference type="EMBL" id="KTR90781.1"/>
    </source>
</evidence>
<dbReference type="AlphaFoldDB" id="A0A147EU62"/>
<dbReference type="InterPro" id="IPR048395">
    <property type="entry name" value="Glyco_hydro_31_C"/>
</dbReference>
<dbReference type="SUPFAM" id="SSF51011">
    <property type="entry name" value="Glycosyl hydrolase domain"/>
    <property type="match status" value="1"/>
</dbReference>
<evidence type="ECO:0000256" key="2">
    <source>
        <dbReference type="RuleBase" id="RU361185"/>
    </source>
</evidence>
<dbReference type="Gene3D" id="3.20.20.80">
    <property type="entry name" value="Glycosidases"/>
    <property type="match status" value="1"/>
</dbReference>
<dbReference type="InterPro" id="IPR000322">
    <property type="entry name" value="Glyco_hydro_31_TIM"/>
</dbReference>
<evidence type="ECO:0000259" key="5">
    <source>
        <dbReference type="Pfam" id="PF21365"/>
    </source>
</evidence>
<proteinExistence type="inferred from homology"/>
<dbReference type="Gene3D" id="2.60.40.1760">
    <property type="entry name" value="glycosyl hydrolase (family 31)"/>
    <property type="match status" value="1"/>
</dbReference>
<evidence type="ECO:0000256" key="1">
    <source>
        <dbReference type="ARBA" id="ARBA00007806"/>
    </source>
</evidence>
<dbReference type="InterPro" id="IPR025887">
    <property type="entry name" value="Glyco_hydro_31_N_dom"/>
</dbReference>
<dbReference type="CDD" id="cd06591">
    <property type="entry name" value="GH31_xylosidase_XylS"/>
    <property type="match status" value="1"/>
</dbReference>
<feature type="domain" description="Glycoside hydrolase family 31 TIM barrel" evidence="3">
    <location>
        <begin position="239"/>
        <end position="573"/>
    </location>
</feature>
<evidence type="ECO:0000259" key="4">
    <source>
        <dbReference type="Pfam" id="PF13802"/>
    </source>
</evidence>
<feature type="domain" description="Glycosyl hydrolase family 31 C-terminal" evidence="5">
    <location>
        <begin position="584"/>
        <end position="669"/>
    </location>
</feature>
<dbReference type="Gene3D" id="2.60.40.1180">
    <property type="entry name" value="Golgi alpha-mannosidase II"/>
    <property type="match status" value="1"/>
</dbReference>
<dbReference type="GO" id="GO:0030246">
    <property type="term" value="F:carbohydrate binding"/>
    <property type="evidence" value="ECO:0007669"/>
    <property type="project" value="InterPro"/>
</dbReference>
<reference evidence="6 7" key="1">
    <citation type="journal article" date="2016" name="Front. Microbiol.">
        <title>Genomic Resource of Rice Seed Associated Bacteria.</title>
        <authorList>
            <person name="Midha S."/>
            <person name="Bansal K."/>
            <person name="Sharma S."/>
            <person name="Kumar N."/>
            <person name="Patil P.P."/>
            <person name="Chaudhry V."/>
            <person name="Patil P.B."/>
        </authorList>
    </citation>
    <scope>NUCLEOTIDE SEQUENCE [LARGE SCALE GENOMIC DNA]</scope>
    <source>
        <strain evidence="6 7">NS220</strain>
    </source>
</reference>
<dbReference type="InterPro" id="IPR017853">
    <property type="entry name" value="GH"/>
</dbReference>
<dbReference type="Pfam" id="PF13802">
    <property type="entry name" value="Gal_mutarotas_2"/>
    <property type="match status" value="1"/>
</dbReference>
<keyword evidence="2" id="KW-0378">Hydrolase</keyword>
<sequence length="694" mass="78018">MSGVTAHFQVEGGRLLWRGDGETVVVEPWGRDSVRVRARLMHDIVDHDWALLAPAPVATDIVVEDDTATLSNGRLRVVATSRTGIQLQTGYDRNFCHLAFFDVDGRLLFQERDAGGSLALVAREHRPIPGGDVRLTASFESAPDERLFGMGQYQQDVLDLKGCTLELAHRNSQSSVPFVLSDRGYGFLWHNPAIGRATFAANGTQWFAEATEQLDYWVTAGATPHDISRAYADATGHAPMMPERGLGFWQCKLRYSSQEELLAVAREHKRRGLPLDVIVADFFHWPRMGDFRFEEEFWPDPAAMVRELDELGVELMVSVWPQVSLESENYAHMKKENLLVRAERGLDVHMAFEGPSAFLDATNPRARAFVWEKCRENYGGHGIRTFWLDEAEPEYGLYDYDNFRYHAGSVLQVGNLYPQHYARAFAEGQWGDGETEVVNLLRTAWAGIQRYGALVWSGDIASTFAALRAQVTAGIHMGVAGIPWFTTDIGGFHHGDPDAEDFRELLVRWFQFGAFCPVMRLHGDRLPTTPVSAADGSRRSPSGGPNEVWSFGETATPILERYLRVREALRPYLRSVMREAHEDGQPVLRGLFHEFPRDERCWTVKDQYLLGPDLLVAPVVEASARTRRVLLPAGASWVDMWTGAVFRGRGEIDVDAPLDRIPLFARQDAADRHLRAVRDALRADGTDELRRSEA</sequence>
<dbReference type="PANTHER" id="PTHR43863:SF2">
    <property type="entry name" value="MALTASE-GLUCOAMYLASE"/>
    <property type="match status" value="1"/>
</dbReference>
<dbReference type="PANTHER" id="PTHR43863">
    <property type="entry name" value="HYDROLASE, PUTATIVE (AFU_ORTHOLOGUE AFUA_1G03140)-RELATED"/>
    <property type="match status" value="1"/>
</dbReference>
<protein>
    <submittedName>
        <fullName evidence="6">Family 31 glucosidase</fullName>
    </submittedName>
</protein>